<dbReference type="InParanoid" id="A0A0D0E1X5"/>
<protein>
    <submittedName>
        <fullName evidence="2">Unplaced genomic scaffold scaffold_658, whole genome shotgun sequence</fullName>
    </submittedName>
</protein>
<evidence type="ECO:0000313" key="2">
    <source>
        <dbReference type="EMBL" id="KIK90725.1"/>
    </source>
</evidence>
<dbReference type="HOGENOM" id="CLU_097256_0_0_1"/>
<reference evidence="3" key="2">
    <citation type="submission" date="2015-01" db="EMBL/GenBank/DDBJ databases">
        <title>Evolutionary Origins and Diversification of the Mycorrhizal Mutualists.</title>
        <authorList>
            <consortium name="DOE Joint Genome Institute"/>
            <consortium name="Mycorrhizal Genomics Consortium"/>
            <person name="Kohler A."/>
            <person name="Kuo A."/>
            <person name="Nagy L.G."/>
            <person name="Floudas D."/>
            <person name="Copeland A."/>
            <person name="Barry K.W."/>
            <person name="Cichocki N."/>
            <person name="Veneault-Fourrey C."/>
            <person name="LaButti K."/>
            <person name="Lindquist E.A."/>
            <person name="Lipzen A."/>
            <person name="Lundell T."/>
            <person name="Morin E."/>
            <person name="Murat C."/>
            <person name="Riley R."/>
            <person name="Ohm R."/>
            <person name="Sun H."/>
            <person name="Tunlid A."/>
            <person name="Henrissat B."/>
            <person name="Grigoriev I.V."/>
            <person name="Hibbett D.S."/>
            <person name="Martin F."/>
        </authorList>
    </citation>
    <scope>NUCLEOTIDE SEQUENCE [LARGE SCALE GENOMIC DNA]</scope>
    <source>
        <strain evidence="3">Ve08.2h10</strain>
    </source>
</reference>
<name>A0A0D0E1X5_9AGAM</name>
<dbReference type="AlphaFoldDB" id="A0A0D0E1X5"/>
<organism evidence="2 3">
    <name type="scientific">Paxillus rubicundulus Ve08.2h10</name>
    <dbReference type="NCBI Taxonomy" id="930991"/>
    <lineage>
        <taxon>Eukaryota</taxon>
        <taxon>Fungi</taxon>
        <taxon>Dikarya</taxon>
        <taxon>Basidiomycota</taxon>
        <taxon>Agaricomycotina</taxon>
        <taxon>Agaricomycetes</taxon>
        <taxon>Agaricomycetidae</taxon>
        <taxon>Boletales</taxon>
        <taxon>Paxilineae</taxon>
        <taxon>Paxillaceae</taxon>
        <taxon>Paxillus</taxon>
    </lineage>
</organism>
<feature type="region of interest" description="Disordered" evidence="1">
    <location>
        <begin position="107"/>
        <end position="126"/>
    </location>
</feature>
<proteinExistence type="predicted"/>
<dbReference type="EMBL" id="KN825480">
    <property type="protein sequence ID" value="KIK90725.1"/>
    <property type="molecule type" value="Genomic_DNA"/>
</dbReference>
<accession>A0A0D0E1X5</accession>
<gene>
    <name evidence="2" type="ORF">PAXRUDRAFT_35216</name>
</gene>
<reference evidence="2 3" key="1">
    <citation type="submission" date="2014-04" db="EMBL/GenBank/DDBJ databases">
        <authorList>
            <consortium name="DOE Joint Genome Institute"/>
            <person name="Kuo A."/>
            <person name="Kohler A."/>
            <person name="Jargeat P."/>
            <person name="Nagy L.G."/>
            <person name="Floudas D."/>
            <person name="Copeland A."/>
            <person name="Barry K.W."/>
            <person name="Cichocki N."/>
            <person name="Veneault-Fourrey C."/>
            <person name="LaButti K."/>
            <person name="Lindquist E.A."/>
            <person name="Lipzen A."/>
            <person name="Lundell T."/>
            <person name="Morin E."/>
            <person name="Murat C."/>
            <person name="Sun H."/>
            <person name="Tunlid A."/>
            <person name="Henrissat B."/>
            <person name="Grigoriev I.V."/>
            <person name="Hibbett D.S."/>
            <person name="Martin F."/>
            <person name="Nordberg H.P."/>
            <person name="Cantor M.N."/>
            <person name="Hua S.X."/>
        </authorList>
    </citation>
    <scope>NUCLEOTIDE SEQUENCE [LARGE SCALE GENOMIC DNA]</scope>
    <source>
        <strain evidence="2 3">Ve08.2h10</strain>
    </source>
</reference>
<evidence type="ECO:0000313" key="3">
    <source>
        <dbReference type="Proteomes" id="UP000054538"/>
    </source>
</evidence>
<sequence>MPCKQYVYCSCESHGCRNNLDGSRQKLQEGQTATQHECADTIVIAEQIAAAAQQVEVDEPPADDHPQSGASSPELAELFDNDNKQPHLVLDPDEDIFNCLGQLGGGESDRHEELANAEGNDDEQAAEDEDQLNAILFVLQGPDFNFSDTHKMANIHSTPPPCMDDHPAVCNAYIHAFVGAAYYNATHTTVQHDLLGKGCLLHVAQQADPGTVTKVDYSMTPLS</sequence>
<dbReference type="OrthoDB" id="2654528at2759"/>
<keyword evidence="3" id="KW-1185">Reference proteome</keyword>
<evidence type="ECO:0000256" key="1">
    <source>
        <dbReference type="SAM" id="MobiDB-lite"/>
    </source>
</evidence>
<dbReference type="Proteomes" id="UP000054538">
    <property type="component" value="Unassembled WGS sequence"/>
</dbReference>